<evidence type="ECO:0000313" key="2">
    <source>
        <dbReference type="Proteomes" id="UP000501812"/>
    </source>
</evidence>
<dbReference type="AlphaFoldDB" id="A0A858RGT2"/>
<organism evidence="1 2">
    <name type="scientific">Luteolibacter luteus</name>
    <dbReference type="NCBI Taxonomy" id="2728835"/>
    <lineage>
        <taxon>Bacteria</taxon>
        <taxon>Pseudomonadati</taxon>
        <taxon>Verrucomicrobiota</taxon>
        <taxon>Verrucomicrobiia</taxon>
        <taxon>Verrucomicrobiales</taxon>
        <taxon>Verrucomicrobiaceae</taxon>
        <taxon>Luteolibacter</taxon>
    </lineage>
</organism>
<gene>
    <name evidence="1" type="ORF">HHL09_09470</name>
</gene>
<evidence type="ECO:0000313" key="1">
    <source>
        <dbReference type="EMBL" id="QJE96002.1"/>
    </source>
</evidence>
<dbReference type="Proteomes" id="UP000501812">
    <property type="component" value="Chromosome"/>
</dbReference>
<reference evidence="1 2" key="1">
    <citation type="submission" date="2020-04" db="EMBL/GenBank/DDBJ databases">
        <title>Luteolibacter sp. G-1-1-1 isolated from soil.</title>
        <authorList>
            <person name="Dahal R.H."/>
        </authorList>
    </citation>
    <scope>NUCLEOTIDE SEQUENCE [LARGE SCALE GENOMIC DNA]</scope>
    <source>
        <strain evidence="1 2">G-1-1-1</strain>
    </source>
</reference>
<sequence length="78" mass="9020">MNAPQIAHVEFYGGPEDGRVIDAEVFRDFQMECGGMAQVLPLMIRDETRSGSELELIGYYVMENVKRGTLRYRWEFAE</sequence>
<dbReference type="RefSeq" id="WP_169454315.1">
    <property type="nucleotide sequence ID" value="NZ_CP051774.1"/>
</dbReference>
<keyword evidence="2" id="KW-1185">Reference proteome</keyword>
<proteinExistence type="predicted"/>
<name>A0A858RGT2_9BACT</name>
<accession>A0A858RGT2</accession>
<protein>
    <submittedName>
        <fullName evidence="1">Uncharacterized protein</fullName>
    </submittedName>
</protein>
<dbReference type="EMBL" id="CP051774">
    <property type="protein sequence ID" value="QJE96002.1"/>
    <property type="molecule type" value="Genomic_DNA"/>
</dbReference>
<dbReference type="KEGG" id="luo:HHL09_09470"/>